<dbReference type="InterPro" id="IPR050723">
    <property type="entry name" value="CFA/CMAS"/>
</dbReference>
<gene>
    <name evidence="6" type="ORF">GCM10009854_41080</name>
</gene>
<protein>
    <submittedName>
        <fullName evidence="6">Cyclopropane-fatty-acyl-phospholipid synthase family protein</fullName>
    </submittedName>
</protein>
<keyword evidence="2" id="KW-0489">Methyltransferase</keyword>
<dbReference type="InterPro" id="IPR003333">
    <property type="entry name" value="CMAS"/>
</dbReference>
<sequence>MAITLGRWANPGRRRLRITGMRISGPGVAPRIERFVHRLLDVPLPVGLRAWDGSEAGPAGGPTVSLTSRKALRHLLWSPGELGLARAYVRGDIEVDGDLAEALRRCWRLAREHRLNALRPGPRELPGLLGLALRTGAFGPPPRRPEGEVRVRGALHSKRRDRSAIAHHYDAGNDFYRLLLDPSMAYSCGYWQREDGGLEQAQHDKLELICAKLGLRPGMRLLDVGCGWGSLLLHAARHHGVRATGITLSREQHAHVRQRVAEEGLTHAVEVRMQDYRDLDDAPFDAIATIEMGEHVGERNYPEYVAVLHRNLRPRGRLLLQQMSRGENAPGGGPFIESYIAPDMSMVPVSRTSQHLERAGFEIRDVHAMREHYARTVSAWSRTLEDRRAEAAALIGEEGVRIWRLYLAGGTLAFEENRMGVQQFLAVRPDADGNSGMFRALAVCGEAACDAGLDSHRRGV</sequence>
<keyword evidence="3" id="KW-0808">Transferase</keyword>
<dbReference type="PIRSF" id="PIRSF003085">
    <property type="entry name" value="CMAS"/>
    <property type="match status" value="1"/>
</dbReference>
<dbReference type="EMBL" id="BAAARA010000019">
    <property type="protein sequence ID" value="GAA2358475.1"/>
    <property type="molecule type" value="Genomic_DNA"/>
</dbReference>
<dbReference type="SUPFAM" id="SSF53335">
    <property type="entry name" value="S-adenosyl-L-methionine-dependent methyltransferases"/>
    <property type="match status" value="1"/>
</dbReference>
<comment type="similarity">
    <text evidence="1">Belongs to the CFA/CMAS family.</text>
</comment>
<dbReference type="PANTHER" id="PTHR43667:SF1">
    <property type="entry name" value="CYCLOPROPANE-FATTY-ACYL-PHOSPHOLIPID SYNTHASE"/>
    <property type="match status" value="1"/>
</dbReference>
<evidence type="ECO:0000313" key="6">
    <source>
        <dbReference type="EMBL" id="GAA2358475.1"/>
    </source>
</evidence>
<evidence type="ECO:0000256" key="2">
    <source>
        <dbReference type="ARBA" id="ARBA00022603"/>
    </source>
</evidence>
<reference evidence="6 7" key="1">
    <citation type="journal article" date="2019" name="Int. J. Syst. Evol. Microbiol.">
        <title>The Global Catalogue of Microorganisms (GCM) 10K type strain sequencing project: providing services to taxonomists for standard genome sequencing and annotation.</title>
        <authorList>
            <consortium name="The Broad Institute Genomics Platform"/>
            <consortium name="The Broad Institute Genome Sequencing Center for Infectious Disease"/>
            <person name="Wu L."/>
            <person name="Ma J."/>
        </authorList>
    </citation>
    <scope>NUCLEOTIDE SEQUENCE [LARGE SCALE GENOMIC DNA]</scope>
    <source>
        <strain evidence="6 7">JCM 16221</strain>
    </source>
</reference>
<dbReference type="Proteomes" id="UP001501218">
    <property type="component" value="Unassembled WGS sequence"/>
</dbReference>
<dbReference type="CDD" id="cd02440">
    <property type="entry name" value="AdoMet_MTases"/>
    <property type="match status" value="1"/>
</dbReference>
<keyword evidence="4" id="KW-0949">S-adenosyl-L-methionine</keyword>
<evidence type="ECO:0000256" key="5">
    <source>
        <dbReference type="ARBA" id="ARBA00023098"/>
    </source>
</evidence>
<dbReference type="Pfam" id="PF02353">
    <property type="entry name" value="CMAS"/>
    <property type="match status" value="1"/>
</dbReference>
<proteinExistence type="inferred from homology"/>
<dbReference type="PANTHER" id="PTHR43667">
    <property type="entry name" value="CYCLOPROPANE-FATTY-ACYL-PHOSPHOLIPID SYNTHASE"/>
    <property type="match status" value="1"/>
</dbReference>
<evidence type="ECO:0000256" key="3">
    <source>
        <dbReference type="ARBA" id="ARBA00022679"/>
    </source>
</evidence>
<evidence type="ECO:0000256" key="1">
    <source>
        <dbReference type="ARBA" id="ARBA00010815"/>
    </source>
</evidence>
<keyword evidence="7" id="KW-1185">Reference proteome</keyword>
<dbReference type="Gene3D" id="3.40.50.150">
    <property type="entry name" value="Vaccinia Virus protein VP39"/>
    <property type="match status" value="1"/>
</dbReference>
<keyword evidence="5" id="KW-0443">Lipid metabolism</keyword>
<accession>A0ABN3GQL0</accession>
<evidence type="ECO:0000313" key="7">
    <source>
        <dbReference type="Proteomes" id="UP001501218"/>
    </source>
</evidence>
<name>A0ABN3GQL0_9PSEU</name>
<comment type="caution">
    <text evidence="6">The sequence shown here is derived from an EMBL/GenBank/DDBJ whole genome shotgun (WGS) entry which is preliminary data.</text>
</comment>
<organism evidence="6 7">
    <name type="scientific">Saccharopolyspora halophila</name>
    <dbReference type="NCBI Taxonomy" id="405551"/>
    <lineage>
        <taxon>Bacteria</taxon>
        <taxon>Bacillati</taxon>
        <taxon>Actinomycetota</taxon>
        <taxon>Actinomycetes</taxon>
        <taxon>Pseudonocardiales</taxon>
        <taxon>Pseudonocardiaceae</taxon>
        <taxon>Saccharopolyspora</taxon>
    </lineage>
</organism>
<evidence type="ECO:0000256" key="4">
    <source>
        <dbReference type="ARBA" id="ARBA00022691"/>
    </source>
</evidence>
<dbReference type="InterPro" id="IPR029063">
    <property type="entry name" value="SAM-dependent_MTases_sf"/>
</dbReference>